<dbReference type="Gene3D" id="3.30.572.10">
    <property type="entry name" value="Thymidylate synthase/dCMP hydroxymethylase domain"/>
    <property type="match status" value="1"/>
</dbReference>
<dbReference type="PANTHER" id="PTHR11548:SF2">
    <property type="entry name" value="THYMIDYLATE SYNTHASE"/>
    <property type="match status" value="1"/>
</dbReference>
<dbReference type="EC" id="2.1.1.45" evidence="1"/>
<keyword evidence="4" id="KW-0808">Transferase</keyword>
<proteinExistence type="inferred from homology"/>
<feature type="active site" evidence="8">
    <location>
        <position position="166"/>
    </location>
</feature>
<evidence type="ECO:0000256" key="8">
    <source>
        <dbReference type="PROSITE-ProRule" id="PRU10016"/>
    </source>
</evidence>
<dbReference type="GO" id="GO:0004799">
    <property type="term" value="F:thymidylate synthase activity"/>
    <property type="evidence" value="ECO:0007669"/>
    <property type="project" value="UniProtKB-EC"/>
</dbReference>
<dbReference type="GO" id="GO:0005829">
    <property type="term" value="C:cytosol"/>
    <property type="evidence" value="ECO:0007669"/>
    <property type="project" value="TreeGrafter"/>
</dbReference>
<reference evidence="11" key="1">
    <citation type="journal article" date="2023" name="Commun. Biol.">
        <title>Genome analysis of Parmales, the sister group of diatoms, reveals the evolutionary specialization of diatoms from phago-mixotrophs to photoautotrophs.</title>
        <authorList>
            <person name="Ban H."/>
            <person name="Sato S."/>
            <person name="Yoshikawa S."/>
            <person name="Yamada K."/>
            <person name="Nakamura Y."/>
            <person name="Ichinomiya M."/>
            <person name="Sato N."/>
            <person name="Blanc-Mathieu R."/>
            <person name="Endo H."/>
            <person name="Kuwata A."/>
            <person name="Ogata H."/>
        </authorList>
    </citation>
    <scope>NUCLEOTIDE SEQUENCE [LARGE SCALE GENOMIC DNA]</scope>
</reference>
<comment type="catalytic activity">
    <reaction evidence="7">
        <text>dUMP + (6R)-5,10-methylene-5,6,7,8-tetrahydrofolate = 7,8-dihydrofolate + dTMP</text>
        <dbReference type="Rhea" id="RHEA:12104"/>
        <dbReference type="ChEBI" id="CHEBI:15636"/>
        <dbReference type="ChEBI" id="CHEBI:57451"/>
        <dbReference type="ChEBI" id="CHEBI:63528"/>
        <dbReference type="ChEBI" id="CHEBI:246422"/>
        <dbReference type="EC" id="2.1.1.45"/>
    </reaction>
</comment>
<evidence type="ECO:0000256" key="5">
    <source>
        <dbReference type="ARBA" id="ARBA00022727"/>
    </source>
</evidence>
<name>A0A9W7L171_9STRA</name>
<evidence type="ECO:0000259" key="9">
    <source>
        <dbReference type="Pfam" id="PF00303"/>
    </source>
</evidence>
<comment type="caution">
    <text evidence="10">The sequence shown here is derived from an EMBL/GenBank/DDBJ whole genome shotgun (WGS) entry which is preliminary data.</text>
</comment>
<dbReference type="SUPFAM" id="SSF55831">
    <property type="entry name" value="Thymidylate synthase/dCMP hydroxymethylase"/>
    <property type="match status" value="1"/>
</dbReference>
<dbReference type="PANTHER" id="PTHR11548">
    <property type="entry name" value="THYMIDYLATE SYNTHASE 1"/>
    <property type="match status" value="1"/>
</dbReference>
<dbReference type="InterPro" id="IPR045097">
    <property type="entry name" value="Thymidate_synth/dCMP_Mease"/>
</dbReference>
<sequence>MQYLNLCKDVIENGVQRGDRTGTGTLSKFGVQMRFSLKDDVMPLLTTKRTFWRGVAEELLWFVKGSTNANELAAKDIHIWDGNGSREFLDKRGLGHREVGDLGPVYGFQWRHFGAKYGTMHDDYTGCGVDQLADCIDKIKNNPTDRRIIMSAWNPADLNEMALPPCHMFVQFFVAEGRLSAQMYQRSADLGLGVPFNIASYSLLVRMVAKVCGLEPGEFIHVIGDAHVYLNHVDALKEQLKRKPRKFPKLKIGGEQKDIDGFKMEDFKIEGYKPHKTIKMKMAV</sequence>
<dbReference type="InterPro" id="IPR023451">
    <property type="entry name" value="Thymidate_synth/dCMP_Mease_dom"/>
</dbReference>
<dbReference type="AlphaFoldDB" id="A0A9W7L171"/>
<feature type="domain" description="Thymidylate synthase/dCMP hydroxymethylase" evidence="9">
    <location>
        <begin position="2"/>
        <end position="284"/>
    </location>
</feature>
<evidence type="ECO:0000256" key="2">
    <source>
        <dbReference type="ARBA" id="ARBA00019798"/>
    </source>
</evidence>
<dbReference type="HAMAP" id="MF_00008">
    <property type="entry name" value="Thymidy_synth_bact"/>
    <property type="match status" value="1"/>
</dbReference>
<dbReference type="PRINTS" id="PR00108">
    <property type="entry name" value="THYMDSNTHASE"/>
</dbReference>
<evidence type="ECO:0000256" key="3">
    <source>
        <dbReference type="ARBA" id="ARBA00022603"/>
    </source>
</evidence>
<dbReference type="CDD" id="cd00351">
    <property type="entry name" value="TS_Pyrimidine_HMase"/>
    <property type="match status" value="1"/>
</dbReference>
<dbReference type="NCBIfam" id="TIGR03284">
    <property type="entry name" value="thym_sym"/>
    <property type="match status" value="1"/>
</dbReference>
<dbReference type="InterPro" id="IPR000398">
    <property type="entry name" value="Thymidylate_synthase"/>
</dbReference>
<keyword evidence="5" id="KW-0545">Nucleotide biosynthesis</keyword>
<gene>
    <name evidence="10" type="ORF">TrCOL_g13569</name>
</gene>
<protein>
    <recommendedName>
        <fullName evidence="2">Bifunctional dihydrofolate reductase-thymidylate synthase</fullName>
        <ecNumber evidence="1">2.1.1.45</ecNumber>
    </recommendedName>
</protein>
<dbReference type="OrthoDB" id="766at2759"/>
<evidence type="ECO:0000313" key="10">
    <source>
        <dbReference type="EMBL" id="GMI21016.1"/>
    </source>
</evidence>
<dbReference type="GO" id="GO:0006231">
    <property type="term" value="P:dTMP biosynthetic process"/>
    <property type="evidence" value="ECO:0007669"/>
    <property type="project" value="InterPro"/>
</dbReference>
<comment type="function">
    <text evidence="6">Bifunctional enzyme. Involved in de novo dTMP biosynthesis. Key enzyme in folate metabolism. Catalyzes an essential reaction for de novo glycine and purine synthesis, DNA precursor synthesis, and for the conversion of dUMP to dTMP.</text>
</comment>
<keyword evidence="3" id="KW-0489">Methyltransferase</keyword>
<dbReference type="Proteomes" id="UP001165065">
    <property type="component" value="Unassembled WGS sequence"/>
</dbReference>
<dbReference type="EMBL" id="BRYA01000525">
    <property type="protein sequence ID" value="GMI21016.1"/>
    <property type="molecule type" value="Genomic_DNA"/>
</dbReference>
<organism evidence="10 11">
    <name type="scientific">Triparma columacea</name>
    <dbReference type="NCBI Taxonomy" id="722753"/>
    <lineage>
        <taxon>Eukaryota</taxon>
        <taxon>Sar</taxon>
        <taxon>Stramenopiles</taxon>
        <taxon>Ochrophyta</taxon>
        <taxon>Bolidophyceae</taxon>
        <taxon>Parmales</taxon>
        <taxon>Triparmaceae</taxon>
        <taxon>Triparma</taxon>
    </lineage>
</organism>
<dbReference type="GO" id="GO:0032259">
    <property type="term" value="P:methylation"/>
    <property type="evidence" value="ECO:0007669"/>
    <property type="project" value="UniProtKB-KW"/>
</dbReference>
<dbReference type="InterPro" id="IPR020940">
    <property type="entry name" value="Thymidylate_synthase_AS"/>
</dbReference>
<evidence type="ECO:0000256" key="7">
    <source>
        <dbReference type="ARBA" id="ARBA00047344"/>
    </source>
</evidence>
<evidence type="ECO:0000256" key="6">
    <source>
        <dbReference type="ARBA" id="ARBA00025154"/>
    </source>
</evidence>
<evidence type="ECO:0000256" key="4">
    <source>
        <dbReference type="ARBA" id="ARBA00022679"/>
    </source>
</evidence>
<evidence type="ECO:0000256" key="1">
    <source>
        <dbReference type="ARBA" id="ARBA00011947"/>
    </source>
</evidence>
<dbReference type="PROSITE" id="PS00091">
    <property type="entry name" value="THYMIDYLATE_SYNTHASE"/>
    <property type="match status" value="1"/>
</dbReference>
<dbReference type="Pfam" id="PF00303">
    <property type="entry name" value="Thymidylat_synt"/>
    <property type="match status" value="1"/>
</dbReference>
<dbReference type="NCBIfam" id="NF002497">
    <property type="entry name" value="PRK01827.1-3"/>
    <property type="match status" value="1"/>
</dbReference>
<keyword evidence="11" id="KW-1185">Reference proteome</keyword>
<evidence type="ECO:0000313" key="11">
    <source>
        <dbReference type="Proteomes" id="UP001165065"/>
    </source>
</evidence>
<dbReference type="InterPro" id="IPR036926">
    <property type="entry name" value="Thymidate_synth/dCMP_Mease_sf"/>
</dbReference>
<dbReference type="FunFam" id="3.30.572.10:FF:000002">
    <property type="entry name" value="Possible thymidylate synthase"/>
    <property type="match status" value="1"/>
</dbReference>
<dbReference type="GO" id="GO:0005739">
    <property type="term" value="C:mitochondrion"/>
    <property type="evidence" value="ECO:0007669"/>
    <property type="project" value="TreeGrafter"/>
</dbReference>
<accession>A0A9W7L171</accession>